<gene>
    <name evidence="2" type="primary">TEP1_0</name>
    <name evidence="2" type="ORF">EYF80_034985</name>
</gene>
<dbReference type="GO" id="GO:0000722">
    <property type="term" value="P:telomere maintenance via recombination"/>
    <property type="evidence" value="ECO:0007669"/>
    <property type="project" value="TreeGrafter"/>
</dbReference>
<dbReference type="Gene3D" id="2.130.10.10">
    <property type="entry name" value="YVTN repeat-like/Quinoprotein amine dehydrogenase"/>
    <property type="match status" value="2"/>
</dbReference>
<evidence type="ECO:0000256" key="1">
    <source>
        <dbReference type="PROSITE-ProRule" id="PRU00221"/>
    </source>
</evidence>
<dbReference type="GO" id="GO:0005697">
    <property type="term" value="C:telomerase holoenzyme complex"/>
    <property type="evidence" value="ECO:0007669"/>
    <property type="project" value="TreeGrafter"/>
</dbReference>
<name>A0A4Z2GN73_9TELE</name>
<proteinExistence type="predicted"/>
<dbReference type="Pfam" id="PF00400">
    <property type="entry name" value="WD40"/>
    <property type="match status" value="5"/>
</dbReference>
<reference evidence="2 3" key="1">
    <citation type="submission" date="2019-03" db="EMBL/GenBank/DDBJ databases">
        <title>First draft genome of Liparis tanakae, snailfish: a comprehensive survey of snailfish specific genes.</title>
        <authorList>
            <person name="Kim W."/>
            <person name="Song I."/>
            <person name="Jeong J.-H."/>
            <person name="Kim D."/>
            <person name="Kim S."/>
            <person name="Ryu S."/>
            <person name="Song J.Y."/>
            <person name="Lee S.K."/>
        </authorList>
    </citation>
    <scope>NUCLEOTIDE SEQUENCE [LARGE SCALE GENOMIC DNA]</scope>
    <source>
        <tissue evidence="2">Muscle</tissue>
    </source>
</reference>
<dbReference type="PROSITE" id="PS50082">
    <property type="entry name" value="WD_REPEATS_2"/>
    <property type="match status" value="3"/>
</dbReference>
<accession>A0A4Z2GN73</accession>
<dbReference type="EMBL" id="SRLO01000474">
    <property type="protein sequence ID" value="TNN54779.1"/>
    <property type="molecule type" value="Genomic_DNA"/>
</dbReference>
<dbReference type="InterPro" id="IPR001680">
    <property type="entry name" value="WD40_rpt"/>
</dbReference>
<dbReference type="InterPro" id="IPR036322">
    <property type="entry name" value="WD40_repeat_dom_sf"/>
</dbReference>
<feature type="repeat" description="WD" evidence="1">
    <location>
        <begin position="454"/>
        <end position="495"/>
    </location>
</feature>
<dbReference type="InterPro" id="IPR015943">
    <property type="entry name" value="WD40/YVTN_repeat-like_dom_sf"/>
</dbReference>
<dbReference type="AlphaFoldDB" id="A0A4Z2GN73"/>
<dbReference type="SUPFAM" id="SSF50978">
    <property type="entry name" value="WD40 repeat-like"/>
    <property type="match status" value="1"/>
</dbReference>
<dbReference type="OrthoDB" id="427368at2759"/>
<dbReference type="PANTHER" id="PTHR44791:SF1">
    <property type="entry name" value="TELOMERASE PROTEIN COMPONENT 1"/>
    <property type="match status" value="1"/>
</dbReference>
<keyword evidence="1" id="KW-0853">WD repeat</keyword>
<evidence type="ECO:0000313" key="3">
    <source>
        <dbReference type="Proteomes" id="UP000314294"/>
    </source>
</evidence>
<comment type="caution">
    <text evidence="2">The sequence shown here is derived from an EMBL/GenBank/DDBJ whole genome shotgun (WGS) entry which is preliminary data.</text>
</comment>
<organism evidence="2 3">
    <name type="scientific">Liparis tanakae</name>
    <name type="common">Tanaka's snailfish</name>
    <dbReference type="NCBI Taxonomy" id="230148"/>
    <lineage>
        <taxon>Eukaryota</taxon>
        <taxon>Metazoa</taxon>
        <taxon>Chordata</taxon>
        <taxon>Craniata</taxon>
        <taxon>Vertebrata</taxon>
        <taxon>Euteleostomi</taxon>
        <taxon>Actinopterygii</taxon>
        <taxon>Neopterygii</taxon>
        <taxon>Teleostei</taxon>
        <taxon>Neoteleostei</taxon>
        <taxon>Acanthomorphata</taxon>
        <taxon>Eupercaria</taxon>
        <taxon>Perciformes</taxon>
        <taxon>Cottioidei</taxon>
        <taxon>Cottales</taxon>
        <taxon>Liparidae</taxon>
        <taxon>Liparis</taxon>
    </lineage>
</organism>
<dbReference type="PANTHER" id="PTHR44791">
    <property type="entry name" value="TELOMERASE PROTEIN COMPONENT 1 TEP1"/>
    <property type="match status" value="1"/>
</dbReference>
<protein>
    <submittedName>
        <fullName evidence="2">Telomerase protein component 1</fullName>
    </submittedName>
</protein>
<dbReference type="SMART" id="SM00320">
    <property type="entry name" value="WD40"/>
    <property type="match status" value="6"/>
</dbReference>
<dbReference type="PROSITE" id="PS50294">
    <property type="entry name" value="WD_REPEATS_REGION"/>
    <property type="match status" value="2"/>
</dbReference>
<evidence type="ECO:0000313" key="2">
    <source>
        <dbReference type="EMBL" id="TNN54779.1"/>
    </source>
</evidence>
<dbReference type="GO" id="GO:0003720">
    <property type="term" value="F:telomerase activity"/>
    <property type="evidence" value="ECO:0007669"/>
    <property type="project" value="TreeGrafter"/>
</dbReference>
<dbReference type="Gene3D" id="1.25.40.370">
    <property type="match status" value="1"/>
</dbReference>
<feature type="repeat" description="WD" evidence="1">
    <location>
        <begin position="412"/>
        <end position="444"/>
    </location>
</feature>
<dbReference type="Proteomes" id="UP000314294">
    <property type="component" value="Unassembled WGS sequence"/>
</dbReference>
<dbReference type="InterPro" id="IPR052652">
    <property type="entry name" value="Telomerase_Complex_Comp"/>
</dbReference>
<keyword evidence="3" id="KW-1185">Reference proteome</keyword>
<feature type="repeat" description="WD" evidence="1">
    <location>
        <begin position="371"/>
        <end position="412"/>
    </location>
</feature>
<sequence length="526" mass="57296">MKKGAVSPLYLHLACEDLRNFATFDKLKESLQGLPQSLGQLVQHSLDRLCSEYRGLPGLRWALAALTLSSTGLRERDLYSVLNACNDLSSRDGRFSWEEVLLLFRKPKGRVPMATFTRIAQSLQSLIGPSHCNTTDDMLALTHPEVRKAFEDFILPSHSHRTRAHLILAAHLWALADPQGTDTFLHCEASSVMHLPSNLLEMLHSLLSSYYFLYANVRHGLLHHLKETYSVYVGSRARMDDCRSFLRRHGPLLSSWPALFIQEALNEPSDTSAHTWAQGLMAKGAELVSTFSSAPTCLVGSSDEELMVVGTGQGTLHFINTQTGEEVKSLVSSCDGISSCVFLKDGRLATTSFDGRIEVWDVANGCRTALIEGHTNVITASDITADRKHLATVSLDFTLKVWSSAKVNEVAVLPSNSPLNCVTFDPEGHLLAAGCWNGTVIMWNWLQNTPPTPLTGHQHSVRSLSFSPSSSMLCSGSLSGEVRVWSVPTSTCVGCFQAHSGAAEALTFLDGGSMLLSAGSDHTVGG</sequence>
<dbReference type="GO" id="GO:0070034">
    <property type="term" value="F:telomerase RNA binding"/>
    <property type="evidence" value="ECO:0007669"/>
    <property type="project" value="TreeGrafter"/>
</dbReference>